<evidence type="ECO:0000256" key="14">
    <source>
        <dbReference type="ARBA" id="ARBA00049244"/>
    </source>
</evidence>
<keyword evidence="8 15" id="KW-0227">DNA damage</keyword>
<proteinExistence type="inferred from homology"/>
<sequence>RQVLPFNEFKLHSLASVSESKQSAEPDEPPSKRPRSAAFVVEEADVDSSATASTSLASESASQSLRLPPRVGAWICAQSSLSTPAVSEVACPANADIVRILGQMADTYGSTNDKWLVYSYKKAAQAVKRCSKPIDSRASAQSLPGSGRLAKLDCLSSDETVAALKLFTSLWGAGPVTAQAWVAQGLRSLDDLASRPDLLNRQQKIGLKHYDDFLNRMPRSEAGEIESVVAEAVHQLGNGFIVQACGSYRRGRPDCGDVDVLVTHPDGRSHAGLLTRLVTHLERTGFLTDHLVSCEENGDH</sequence>
<evidence type="ECO:0000259" key="17">
    <source>
        <dbReference type="SMART" id="SM00483"/>
    </source>
</evidence>
<evidence type="ECO:0000256" key="12">
    <source>
        <dbReference type="ARBA" id="ARBA00023239"/>
    </source>
</evidence>
<dbReference type="PANTHER" id="PTHR11276">
    <property type="entry name" value="DNA POLYMERASE TYPE-X FAMILY MEMBER"/>
    <property type="match status" value="1"/>
</dbReference>
<dbReference type="FunFam" id="1.10.150.20:FF:000010">
    <property type="entry name" value="DNA polymerase lambda"/>
    <property type="match status" value="1"/>
</dbReference>
<dbReference type="InterPro" id="IPR022312">
    <property type="entry name" value="DNA_pol_X"/>
</dbReference>
<dbReference type="GO" id="GO:0016829">
    <property type="term" value="F:lyase activity"/>
    <property type="evidence" value="ECO:0007669"/>
    <property type="project" value="UniProtKB-KW"/>
</dbReference>
<dbReference type="Pfam" id="PF14792">
    <property type="entry name" value="DNA_pol_B_palm"/>
    <property type="match status" value="1"/>
</dbReference>
<reference evidence="19" key="1">
    <citation type="submission" date="2016-11" db="UniProtKB">
        <authorList>
            <consortium name="WormBaseParasite"/>
        </authorList>
    </citation>
    <scope>IDENTIFICATION</scope>
</reference>
<dbReference type="Gene3D" id="3.30.460.10">
    <property type="entry name" value="Beta Polymerase, domain 2"/>
    <property type="match status" value="1"/>
</dbReference>
<evidence type="ECO:0000256" key="6">
    <source>
        <dbReference type="ARBA" id="ARBA00022705"/>
    </source>
</evidence>
<keyword evidence="7" id="KW-0479">Metal-binding</keyword>
<evidence type="ECO:0000256" key="10">
    <source>
        <dbReference type="ARBA" id="ARBA00023125"/>
    </source>
</evidence>
<dbReference type="InterPro" id="IPR028207">
    <property type="entry name" value="DNA_pol_B_palm_palm"/>
</dbReference>
<dbReference type="GO" id="GO:0003887">
    <property type="term" value="F:DNA-directed DNA polymerase activity"/>
    <property type="evidence" value="ECO:0007669"/>
    <property type="project" value="UniProtKB-UniRule"/>
</dbReference>
<evidence type="ECO:0000256" key="13">
    <source>
        <dbReference type="ARBA" id="ARBA00023242"/>
    </source>
</evidence>
<keyword evidence="4 15" id="KW-0808">Transferase</keyword>
<name>A0A1I8IBB6_9PLAT</name>
<evidence type="ECO:0000256" key="15">
    <source>
        <dbReference type="RuleBase" id="RU366014"/>
    </source>
</evidence>
<dbReference type="GO" id="GO:0003677">
    <property type="term" value="F:DNA binding"/>
    <property type="evidence" value="ECO:0007669"/>
    <property type="project" value="UniProtKB-UniRule"/>
</dbReference>
<comment type="similarity">
    <text evidence="2 15">Belongs to the DNA polymerase type-X family.</text>
</comment>
<keyword evidence="11 15" id="KW-0234">DNA repair</keyword>
<dbReference type="Pfam" id="PF14716">
    <property type="entry name" value="HHH_8"/>
    <property type="match status" value="1"/>
</dbReference>
<dbReference type="GO" id="GO:0006260">
    <property type="term" value="P:DNA replication"/>
    <property type="evidence" value="ECO:0007669"/>
    <property type="project" value="UniProtKB-KW"/>
</dbReference>
<comment type="function">
    <text evidence="15">DNA polymerase that functions in several pathways of DNA repair. Involved in base excision repair (BER) responsible for repair of lesions that give rise to abasic (AP) sites in DNA. Also contributes to DNA double-strand break repair by non-homologous end joining and homologous recombination. Has both template-dependent and template-independent (terminal transferase) DNA polymerase activities. Has also a 5'-deoxyribose-5-phosphate lyase (dRP lyase) activity.</text>
</comment>
<comment type="subcellular location">
    <subcellularLocation>
        <location evidence="1 15">Nucleus</location>
    </subcellularLocation>
</comment>
<dbReference type="SUPFAM" id="SSF47802">
    <property type="entry name" value="DNA polymerase beta, N-terminal domain-like"/>
    <property type="match status" value="1"/>
</dbReference>
<dbReference type="GO" id="GO:0006303">
    <property type="term" value="P:double-strand break repair via nonhomologous end joining"/>
    <property type="evidence" value="ECO:0007669"/>
    <property type="project" value="TreeGrafter"/>
</dbReference>
<feature type="region of interest" description="Disordered" evidence="16">
    <location>
        <begin position="17"/>
        <end position="36"/>
    </location>
</feature>
<evidence type="ECO:0000256" key="8">
    <source>
        <dbReference type="ARBA" id="ARBA00022763"/>
    </source>
</evidence>
<keyword evidence="5 15" id="KW-0548">Nucleotidyltransferase</keyword>
<dbReference type="PRINTS" id="PR00869">
    <property type="entry name" value="DNAPOLX"/>
</dbReference>
<dbReference type="GO" id="GO:0046872">
    <property type="term" value="F:metal ion binding"/>
    <property type="evidence" value="ECO:0007669"/>
    <property type="project" value="UniProtKB-UniRule"/>
</dbReference>
<dbReference type="Gene3D" id="1.10.150.20">
    <property type="entry name" value="5' to 3' exonuclease, C-terminal subdomain"/>
    <property type="match status" value="1"/>
</dbReference>
<dbReference type="Pfam" id="PF10391">
    <property type="entry name" value="DNA_pol_lambd_f"/>
    <property type="match status" value="1"/>
</dbReference>
<evidence type="ECO:0000256" key="5">
    <source>
        <dbReference type="ARBA" id="ARBA00022695"/>
    </source>
</evidence>
<keyword evidence="13 15" id="KW-0539">Nucleus</keyword>
<evidence type="ECO:0000256" key="9">
    <source>
        <dbReference type="ARBA" id="ARBA00022932"/>
    </source>
</evidence>
<accession>A0A1I8IBB6</accession>
<dbReference type="GO" id="GO:0005634">
    <property type="term" value="C:nucleus"/>
    <property type="evidence" value="ECO:0007669"/>
    <property type="project" value="UniProtKB-SubCell"/>
</dbReference>
<evidence type="ECO:0000256" key="4">
    <source>
        <dbReference type="ARBA" id="ARBA00022679"/>
    </source>
</evidence>
<dbReference type="AlphaFoldDB" id="A0A1I8IBB6"/>
<evidence type="ECO:0000256" key="16">
    <source>
        <dbReference type="SAM" id="MobiDB-lite"/>
    </source>
</evidence>
<dbReference type="SMART" id="SM00483">
    <property type="entry name" value="POLXc"/>
    <property type="match status" value="1"/>
</dbReference>
<keyword evidence="18" id="KW-1185">Reference proteome</keyword>
<keyword evidence="3" id="KW-0237">DNA synthesis</keyword>
<dbReference type="WBParaSite" id="maker-uti_cns_0011273-snap-gene-0.4-mRNA-1">
    <property type="protein sequence ID" value="maker-uti_cns_0011273-snap-gene-0.4-mRNA-1"/>
    <property type="gene ID" value="maker-uti_cns_0011273-snap-gene-0.4"/>
</dbReference>
<dbReference type="InterPro" id="IPR010996">
    <property type="entry name" value="HHH_MUS81"/>
</dbReference>
<protein>
    <recommendedName>
        <fullName evidence="15">DNA polymerase</fullName>
        <ecNumber evidence="15">2.7.7.7</ecNumber>
    </recommendedName>
</protein>
<keyword evidence="9 15" id="KW-0239">DNA-directed DNA polymerase</keyword>
<dbReference type="InterPro" id="IPR018944">
    <property type="entry name" value="DNA_pol_lambd_fingers_domain"/>
</dbReference>
<dbReference type="InterPro" id="IPR043519">
    <property type="entry name" value="NT_sf"/>
</dbReference>
<dbReference type="SUPFAM" id="SSF81301">
    <property type="entry name" value="Nucleotidyltransferase"/>
    <property type="match status" value="1"/>
</dbReference>
<keyword evidence="10" id="KW-0238">DNA-binding</keyword>
<dbReference type="PROSITE" id="PS00522">
    <property type="entry name" value="DNA_POLYMERASE_X"/>
    <property type="match status" value="1"/>
</dbReference>
<evidence type="ECO:0000256" key="1">
    <source>
        <dbReference type="ARBA" id="ARBA00004123"/>
    </source>
</evidence>
<keyword evidence="6" id="KW-0235">DNA replication</keyword>
<dbReference type="PRINTS" id="PR00870">
    <property type="entry name" value="DNAPOLXBETA"/>
</dbReference>
<dbReference type="SUPFAM" id="SSF81585">
    <property type="entry name" value="PsbU/PolX domain-like"/>
    <property type="match status" value="1"/>
</dbReference>
<dbReference type="InterPro" id="IPR019843">
    <property type="entry name" value="DNA_pol-X_BS"/>
</dbReference>
<evidence type="ECO:0000256" key="7">
    <source>
        <dbReference type="ARBA" id="ARBA00022723"/>
    </source>
</evidence>
<organism evidence="18 19">
    <name type="scientific">Macrostomum lignano</name>
    <dbReference type="NCBI Taxonomy" id="282301"/>
    <lineage>
        <taxon>Eukaryota</taxon>
        <taxon>Metazoa</taxon>
        <taxon>Spiralia</taxon>
        <taxon>Lophotrochozoa</taxon>
        <taxon>Platyhelminthes</taxon>
        <taxon>Rhabditophora</taxon>
        <taxon>Macrostomorpha</taxon>
        <taxon>Macrostomida</taxon>
        <taxon>Macrostomidae</taxon>
        <taxon>Macrostomum</taxon>
    </lineage>
</organism>
<evidence type="ECO:0000256" key="2">
    <source>
        <dbReference type="ARBA" id="ARBA00008323"/>
    </source>
</evidence>
<keyword evidence="12" id="KW-0456">Lyase</keyword>
<dbReference type="Proteomes" id="UP000095280">
    <property type="component" value="Unplaced"/>
</dbReference>
<dbReference type="InterPro" id="IPR002008">
    <property type="entry name" value="DNA_pol_X_beta-like"/>
</dbReference>
<feature type="domain" description="DNA-directed DNA polymerase X" evidence="17">
    <location>
        <begin position="92"/>
        <end position="300"/>
    </location>
</feature>
<dbReference type="Gene3D" id="1.10.150.110">
    <property type="entry name" value="DNA polymerase beta, N-terminal domain-like"/>
    <property type="match status" value="1"/>
</dbReference>
<dbReference type="InterPro" id="IPR027421">
    <property type="entry name" value="DNA_pol_lamdba_lyase_dom_sf"/>
</dbReference>
<evidence type="ECO:0000256" key="3">
    <source>
        <dbReference type="ARBA" id="ARBA00022634"/>
    </source>
</evidence>
<dbReference type="PANTHER" id="PTHR11276:SF28">
    <property type="entry name" value="DNA POLYMERASE LAMBDA"/>
    <property type="match status" value="1"/>
</dbReference>
<comment type="catalytic activity">
    <reaction evidence="14 15">
        <text>DNA(n) + a 2'-deoxyribonucleoside 5'-triphosphate = DNA(n+1) + diphosphate</text>
        <dbReference type="Rhea" id="RHEA:22508"/>
        <dbReference type="Rhea" id="RHEA-COMP:17339"/>
        <dbReference type="Rhea" id="RHEA-COMP:17340"/>
        <dbReference type="ChEBI" id="CHEBI:33019"/>
        <dbReference type="ChEBI" id="CHEBI:61560"/>
        <dbReference type="ChEBI" id="CHEBI:173112"/>
        <dbReference type="EC" id="2.7.7.7"/>
    </reaction>
</comment>
<dbReference type="EC" id="2.7.7.7" evidence="15"/>
<dbReference type="CDD" id="cd00141">
    <property type="entry name" value="NT_POLXc"/>
    <property type="match status" value="1"/>
</dbReference>
<evidence type="ECO:0000256" key="11">
    <source>
        <dbReference type="ARBA" id="ARBA00023204"/>
    </source>
</evidence>
<evidence type="ECO:0000313" key="18">
    <source>
        <dbReference type="Proteomes" id="UP000095280"/>
    </source>
</evidence>
<dbReference type="InterPro" id="IPR002054">
    <property type="entry name" value="DNA-dir_DNA_pol_X"/>
</dbReference>
<evidence type="ECO:0000313" key="19">
    <source>
        <dbReference type="WBParaSite" id="maker-uti_cns_0011273-snap-gene-0.4-mRNA-1"/>
    </source>
</evidence>